<sequence length="386" mass="40989">MTATGPTDLIDIADSHDEDSAAEQLHRWGWTDGLPVVVPTPRRVDAFLAAATRDPGASLGPIAPRGAELTLRGLAANAVMAGCLPEYMPVLEAAVLAMRQPDFNLYGMQMTTHPCALMVVVQGPLAGELGIASGAGCMGAGFRANGTIGRAVRLVAMNIGGARPGEGEVAGDIDRATQGSPAKWSFCFAENQGDSPWPSYAAQLPWPDGWEPTDDLVTVAAVEGPHNINDHQSSTGENLLRTIAATMSVPGANTVYRGGDQFLALGPEHARVLADSGLSRRDVQEYLFENARVDATRVGGEKLEEASLWGGYRLKLDEWGHRVPIARAPEDIRIVVAGGTGKHSTWMPTFGATWSQTVRLPRTTGAEFTVAPLNETASWANDLESE</sequence>
<dbReference type="AlphaFoldDB" id="A0A7W3NIN7"/>
<proteinExistence type="predicted"/>
<keyword evidence="2" id="KW-1185">Reference proteome</keyword>
<evidence type="ECO:0000313" key="1">
    <source>
        <dbReference type="EMBL" id="MBA9051167.1"/>
    </source>
</evidence>
<dbReference type="RefSeq" id="WP_182774553.1">
    <property type="nucleotide sequence ID" value="NZ_BAAAHW010000011.1"/>
</dbReference>
<protein>
    <submittedName>
        <fullName evidence="1">Uncharacterized protein</fullName>
    </submittedName>
</protein>
<gene>
    <name evidence="1" type="ORF">HDA42_000345</name>
</gene>
<accession>A0A7W3NIN7</accession>
<dbReference type="EMBL" id="JACJIJ010000002">
    <property type="protein sequence ID" value="MBA9051167.1"/>
    <property type="molecule type" value="Genomic_DNA"/>
</dbReference>
<name>A0A7W3NIN7_STRMR</name>
<comment type="caution">
    <text evidence="1">The sequence shown here is derived from an EMBL/GenBank/DDBJ whole genome shotgun (WGS) entry which is preliminary data.</text>
</comment>
<evidence type="ECO:0000313" key="2">
    <source>
        <dbReference type="Proteomes" id="UP000577386"/>
    </source>
</evidence>
<dbReference type="Proteomes" id="UP000577386">
    <property type="component" value="Unassembled WGS sequence"/>
</dbReference>
<organism evidence="1 2">
    <name type="scientific">Streptomyces murinus</name>
    <dbReference type="NCBI Taxonomy" id="33900"/>
    <lineage>
        <taxon>Bacteria</taxon>
        <taxon>Bacillati</taxon>
        <taxon>Actinomycetota</taxon>
        <taxon>Actinomycetes</taxon>
        <taxon>Kitasatosporales</taxon>
        <taxon>Streptomycetaceae</taxon>
        <taxon>Streptomyces</taxon>
    </lineage>
</organism>
<reference evidence="1 2" key="1">
    <citation type="submission" date="2020-08" db="EMBL/GenBank/DDBJ databases">
        <title>Sequencing the genomes of 1000 actinobacteria strains.</title>
        <authorList>
            <person name="Klenk H.-P."/>
        </authorList>
    </citation>
    <scope>NUCLEOTIDE SEQUENCE [LARGE SCALE GENOMIC DNA]</scope>
    <source>
        <strain evidence="1 2">DSM 41827</strain>
    </source>
</reference>
<dbReference type="GeneID" id="93978880"/>